<organism evidence="2 3">
    <name type="scientific">Rubripirellula reticaptiva</name>
    <dbReference type="NCBI Taxonomy" id="2528013"/>
    <lineage>
        <taxon>Bacteria</taxon>
        <taxon>Pseudomonadati</taxon>
        <taxon>Planctomycetota</taxon>
        <taxon>Planctomycetia</taxon>
        <taxon>Pirellulales</taxon>
        <taxon>Pirellulaceae</taxon>
        <taxon>Rubripirellula</taxon>
    </lineage>
</organism>
<keyword evidence="3" id="KW-1185">Reference proteome</keyword>
<gene>
    <name evidence="2" type="ORF">Poly59_03800</name>
</gene>
<feature type="region of interest" description="Disordered" evidence="1">
    <location>
        <begin position="129"/>
        <end position="204"/>
    </location>
</feature>
<proteinExistence type="predicted"/>
<evidence type="ECO:0000313" key="3">
    <source>
        <dbReference type="Proteomes" id="UP000317977"/>
    </source>
</evidence>
<feature type="compositionally biased region" description="Low complexity" evidence="1">
    <location>
        <begin position="311"/>
        <end position="329"/>
    </location>
</feature>
<dbReference type="AlphaFoldDB" id="A0A5C6F6Z0"/>
<feature type="compositionally biased region" description="Basic and acidic residues" evidence="1">
    <location>
        <begin position="151"/>
        <end position="163"/>
    </location>
</feature>
<feature type="region of interest" description="Disordered" evidence="1">
    <location>
        <begin position="1"/>
        <end position="88"/>
    </location>
</feature>
<dbReference type="EMBL" id="SJPX01000001">
    <property type="protein sequence ID" value="TWU57473.1"/>
    <property type="molecule type" value="Genomic_DNA"/>
</dbReference>
<evidence type="ECO:0000313" key="2">
    <source>
        <dbReference type="EMBL" id="TWU57473.1"/>
    </source>
</evidence>
<feature type="compositionally biased region" description="Low complexity" evidence="1">
    <location>
        <begin position="59"/>
        <end position="73"/>
    </location>
</feature>
<accession>A0A5C6F6Z0</accession>
<protein>
    <submittedName>
        <fullName evidence="2">Uncharacterized protein</fullName>
    </submittedName>
</protein>
<name>A0A5C6F6Z0_9BACT</name>
<evidence type="ECO:0000256" key="1">
    <source>
        <dbReference type="SAM" id="MobiDB-lite"/>
    </source>
</evidence>
<reference evidence="2 3" key="1">
    <citation type="submission" date="2019-02" db="EMBL/GenBank/DDBJ databases">
        <title>Deep-cultivation of Planctomycetes and their phenomic and genomic characterization uncovers novel biology.</title>
        <authorList>
            <person name="Wiegand S."/>
            <person name="Jogler M."/>
            <person name="Boedeker C."/>
            <person name="Pinto D."/>
            <person name="Vollmers J."/>
            <person name="Rivas-Marin E."/>
            <person name="Kohn T."/>
            <person name="Peeters S.H."/>
            <person name="Heuer A."/>
            <person name="Rast P."/>
            <person name="Oberbeckmann S."/>
            <person name="Bunk B."/>
            <person name="Jeske O."/>
            <person name="Meyerdierks A."/>
            <person name="Storesund J.E."/>
            <person name="Kallscheuer N."/>
            <person name="Luecker S."/>
            <person name="Lage O.M."/>
            <person name="Pohl T."/>
            <person name="Merkel B.J."/>
            <person name="Hornburger P."/>
            <person name="Mueller R.-W."/>
            <person name="Bruemmer F."/>
            <person name="Labrenz M."/>
            <person name="Spormann A.M."/>
            <person name="Op Den Camp H."/>
            <person name="Overmann J."/>
            <person name="Amann R."/>
            <person name="Jetten M.S.M."/>
            <person name="Mascher T."/>
            <person name="Medema M.H."/>
            <person name="Devos D.P."/>
            <person name="Kaster A.-K."/>
            <person name="Ovreas L."/>
            <person name="Rohde M."/>
            <person name="Galperin M.Y."/>
            <person name="Jogler C."/>
        </authorList>
    </citation>
    <scope>NUCLEOTIDE SEQUENCE [LARGE SCALE GENOMIC DNA]</scope>
    <source>
        <strain evidence="2 3">Poly59</strain>
    </source>
</reference>
<dbReference type="Proteomes" id="UP000317977">
    <property type="component" value="Unassembled WGS sequence"/>
</dbReference>
<feature type="compositionally biased region" description="Basic and acidic residues" evidence="1">
    <location>
        <begin position="191"/>
        <end position="204"/>
    </location>
</feature>
<comment type="caution">
    <text evidence="2">The sequence shown here is derived from an EMBL/GenBank/DDBJ whole genome shotgun (WGS) entry which is preliminary data.</text>
</comment>
<sequence>MTVSPKRPSDGYRQPQSDQRVAHPLKQSVGAEQRNPREQESMNSDSESPDLPPVLFKLPNLAPTAAAKPARSAVTHDPTAATAIPETAVARPEIAIESNSQPAQAQHKYAANEAAFAAPELIAREPISSARVEDTDVHPSILRIPGLDEPTPTRHEDTSRSQERSSQGPALRTDPTSQDEENTSSPSQRSLESRPARDIRDTRPAGRTWMEAAVAHRTVLVLLGVVIGAAFWTSRRPSTRSDVDSSIAKVDQALELDSDNLITDFSIGDKVDDLKENASTKISELNQSLESTIEKISDQIDDQSIAVSLNAPTPTVSPATSASEPASPGAEAAEQFASNLDSPAVPSLGVDAMMVSSQSSRSTSIDLPTLEVLASDPTVVDGVSDLSAPANVNNFFSGPKPSATPAAVSDWLQYLPPVQTQPGM</sequence>
<feature type="region of interest" description="Disordered" evidence="1">
    <location>
        <begin position="310"/>
        <end position="329"/>
    </location>
</feature>